<name>A0A3M2LEY2_9NOCA</name>
<dbReference type="OrthoDB" id="4561843at2"/>
<feature type="region of interest" description="Disordered" evidence="1">
    <location>
        <begin position="142"/>
        <end position="174"/>
    </location>
</feature>
<reference evidence="2 3" key="1">
    <citation type="submission" date="2018-10" db="EMBL/GenBank/DDBJ databases">
        <title>Isolation from cow dung.</title>
        <authorList>
            <person name="Ling L."/>
        </authorList>
    </citation>
    <scope>NUCLEOTIDE SEQUENCE [LARGE SCALE GENOMIC DNA]</scope>
    <source>
        <strain evidence="2 3">NEAU-LL90</strain>
    </source>
</reference>
<dbReference type="EMBL" id="RFFH01000003">
    <property type="protein sequence ID" value="RMI33258.1"/>
    <property type="molecule type" value="Genomic_DNA"/>
</dbReference>
<evidence type="ECO:0000256" key="1">
    <source>
        <dbReference type="SAM" id="MobiDB-lite"/>
    </source>
</evidence>
<dbReference type="InterPro" id="IPR049747">
    <property type="entry name" value="SCO2522-like"/>
</dbReference>
<accession>A0A3M2LEY2</accession>
<keyword evidence="3" id="KW-1185">Reference proteome</keyword>
<gene>
    <name evidence="2" type="ORF">EBN03_08710</name>
</gene>
<evidence type="ECO:0000313" key="3">
    <source>
        <dbReference type="Proteomes" id="UP000279275"/>
    </source>
</evidence>
<proteinExistence type="predicted"/>
<feature type="compositionally biased region" description="Basic and acidic residues" evidence="1">
    <location>
        <begin position="163"/>
        <end position="174"/>
    </location>
</feature>
<dbReference type="Proteomes" id="UP000279275">
    <property type="component" value="Unassembled WGS sequence"/>
</dbReference>
<dbReference type="AlphaFoldDB" id="A0A3M2LEY2"/>
<protein>
    <submittedName>
        <fullName evidence="2">Uncharacterized protein</fullName>
    </submittedName>
</protein>
<organism evidence="2 3">
    <name type="scientific">Nocardia stercoris</name>
    <dbReference type="NCBI Taxonomy" id="2483361"/>
    <lineage>
        <taxon>Bacteria</taxon>
        <taxon>Bacillati</taxon>
        <taxon>Actinomycetota</taxon>
        <taxon>Actinomycetes</taxon>
        <taxon>Mycobacteriales</taxon>
        <taxon>Nocardiaceae</taxon>
        <taxon>Nocardia</taxon>
    </lineage>
</organism>
<evidence type="ECO:0000313" key="2">
    <source>
        <dbReference type="EMBL" id="RMI33258.1"/>
    </source>
</evidence>
<comment type="caution">
    <text evidence="2">The sequence shown here is derived from an EMBL/GenBank/DDBJ whole genome shotgun (WGS) entry which is preliminary data.</text>
</comment>
<dbReference type="RefSeq" id="WP_122187452.1">
    <property type="nucleotide sequence ID" value="NZ_RFFH01000003.1"/>
</dbReference>
<dbReference type="NCBIfam" id="NF040566">
    <property type="entry name" value="SCO2522_fam"/>
    <property type="match status" value="1"/>
</dbReference>
<sequence length="333" mass="36415">MAGYTESTEHPVISSLPLSHLSIEVGHFALKDIARDPRGIRAQLTHIAPLVAAFTESARLRFGRGARISTCYLIDDYFQPELPPADIVPKLLAAAADTGVRIDYLARESGCASATRFAGGEPIGEPVPIAEMVAARIVPDPAPPATGGRAPTAESGWLCNGRRSSEHDPAQAMTDRRYRPPEEFGRREHTIFLDVELWSHPNGPGRDKRWSCAFLAAVWHLLRLGMLRDHGAPVLDPLVWVPDDPAEPWPDEWSDLPAVIRLNPAAQPFAAYQTLSMLPKRYIGIEHAVRVILEHLDLDEDVVARTVADGVADGVTVPDLVSERLSHLLLDGS</sequence>